<feature type="binding site" evidence="4">
    <location>
        <begin position="874"/>
        <end position="877"/>
    </location>
    <ligand>
        <name>GTP</name>
        <dbReference type="ChEBI" id="CHEBI:37565"/>
    </ligand>
</feature>
<dbReference type="CDD" id="cd00878">
    <property type="entry name" value="Arf_Arl"/>
    <property type="match status" value="1"/>
</dbReference>
<dbReference type="Pfam" id="PF00025">
    <property type="entry name" value="Arf"/>
    <property type="match status" value="1"/>
</dbReference>
<evidence type="ECO:0000256" key="6">
    <source>
        <dbReference type="PROSITE-ProRule" id="PRU00339"/>
    </source>
</evidence>
<dbReference type="Gene3D" id="1.25.40.10">
    <property type="entry name" value="Tetratricopeptide repeat domain"/>
    <property type="match status" value="2"/>
</dbReference>
<keyword evidence="11" id="KW-1185">Reference proteome</keyword>
<dbReference type="SUPFAM" id="SSF48452">
    <property type="entry name" value="TPR-like"/>
    <property type="match status" value="2"/>
</dbReference>
<evidence type="ECO:0000256" key="4">
    <source>
        <dbReference type="PIRSR" id="PIRSR606689-1"/>
    </source>
</evidence>
<keyword evidence="7" id="KW-0175">Coiled coil</keyword>
<feature type="binding site" evidence="5">
    <location>
        <position position="772"/>
    </location>
    <ligand>
        <name>Mg(2+)</name>
        <dbReference type="ChEBI" id="CHEBI:18420"/>
    </ligand>
</feature>
<dbReference type="InterPro" id="IPR005225">
    <property type="entry name" value="Small_GTP-bd"/>
</dbReference>
<comment type="caution">
    <text evidence="9">The sequence shown here is derived from an EMBL/GenBank/DDBJ whole genome shotgun (WGS) entry which is preliminary data.</text>
</comment>
<dbReference type="InterPro" id="IPR019734">
    <property type="entry name" value="TPR_rpt"/>
</dbReference>
<evidence type="ECO:0000256" key="2">
    <source>
        <dbReference type="ARBA" id="ARBA00022741"/>
    </source>
</evidence>
<dbReference type="GO" id="GO:0003924">
    <property type="term" value="F:GTPase activity"/>
    <property type="evidence" value="ECO:0007669"/>
    <property type="project" value="InterPro"/>
</dbReference>
<dbReference type="EMBL" id="CAMXCT020000824">
    <property type="protein sequence ID" value="CAL1137021.1"/>
    <property type="molecule type" value="Genomic_DNA"/>
</dbReference>
<dbReference type="Gene3D" id="3.40.50.300">
    <property type="entry name" value="P-loop containing nucleotide triphosphate hydrolases"/>
    <property type="match status" value="1"/>
</dbReference>
<name>A0A9P1FPQ0_9DINO</name>
<feature type="region of interest" description="Disordered" evidence="8">
    <location>
        <begin position="932"/>
        <end position="954"/>
    </location>
</feature>
<dbReference type="PANTHER" id="PTHR11711">
    <property type="entry name" value="ADP RIBOSYLATION FACTOR-RELATED"/>
    <property type="match status" value="1"/>
</dbReference>
<dbReference type="OrthoDB" id="416181at2759"/>
<reference evidence="9" key="1">
    <citation type="submission" date="2022-10" db="EMBL/GenBank/DDBJ databases">
        <authorList>
            <person name="Chen Y."/>
            <person name="Dougan E. K."/>
            <person name="Chan C."/>
            <person name="Rhodes N."/>
            <person name="Thang M."/>
        </authorList>
    </citation>
    <scope>NUCLEOTIDE SEQUENCE</scope>
</reference>
<evidence type="ECO:0000256" key="8">
    <source>
        <dbReference type="SAM" id="MobiDB-lite"/>
    </source>
</evidence>
<sequence>MTGSAGGYQVGFQLTPLGPNGDLTAHDFKGGPHPVEKDPIFHLCTENREKGNKLVQDGKYEEAIARYSEMIMQSRALENETDVQWTEEGRDSVRTLRAAAYLNLSLCFLKLKQWQHSVNTATRAIQGDKDPADPKENVLPPEKKAKALFRRALAQKDGFEKLDEALKDLKKALEYVPDDKSIQLELQRVNQALAKEKKKTDKKLAGFLSDAKTGGGIFSEAERQRDTSGPELPQEPVKVRDGLWLVPKEEDQDAKEATEAGIDLDELGREINELREDKPEVFSELREKMKTMIEEEAAKRDAADEVSRFLSVLDGHCFHSKKRVFRGATFPRAAQRFTASLRWVEGLRWRHNTGTVQLFMPLEKALEGLHETDFEVRVSPSELVVRCLKGPRKSEVVGGVSGRLTHEVQPGQCWFAVERDVRDPERRLRHLVIELAKKIPGKPWTEKQIFKDHNEIFQRRAFAWTPAQEREVQDDWRTLPPGRIPDVQDPFVMSRSWLCNELQQGQNDQHVYFRIVLDQKKLDEALEKVPYFRLFGADICERYFKLFIRGDESSPIMLGELGGSVLPDFTEIELTSVTREVEGHRIRGTMETLPCLDVTLLKAESAKSWDELIYSEQEVLNKPQGSLEDFQVQRSRRREVSPDRADWTPDDFADEQKEKADAAFKDGEYRDAVVYYTRALRHTPRNERLLSNRSGAYCKLSKFQLALDDVELAMQIEPKWPKLFYRKGHALRGLRRWNEALEAFGEGKVLDPQNPDWDKEVLVVGLDAAGKTSLLYKLKPKKVEMTIPTIGFNVEHAELCPGGGGCELISIDAWDVGGRDKLRPLWRHFYAEKNAVIFVIDSNDRERFPEVKDEIRKIYMEDQLSDLPMLIFANKQDLPHAARASELVEALELQTLRQKWQIFESSCLKNQGIQEGMAWLVSAIHGVAVSTPRKTPKEVGSDASTLASDGEITP</sequence>
<feature type="binding site" evidence="5">
    <location>
        <position position="789"/>
    </location>
    <ligand>
        <name>Mg(2+)</name>
        <dbReference type="ChEBI" id="CHEBI:18420"/>
    </ligand>
</feature>
<keyword evidence="5" id="KW-0460">Magnesium</keyword>
<feature type="repeat" description="TPR" evidence="6">
    <location>
        <begin position="653"/>
        <end position="686"/>
    </location>
</feature>
<dbReference type="InterPro" id="IPR006689">
    <property type="entry name" value="Small_GTPase_ARF/SAR"/>
</dbReference>
<dbReference type="GO" id="GO:0030010">
    <property type="term" value="P:establishment of cell polarity"/>
    <property type="evidence" value="ECO:0007669"/>
    <property type="project" value="UniProtKB-ARBA"/>
</dbReference>
<dbReference type="SUPFAM" id="SSF52540">
    <property type="entry name" value="P-loop containing nucleoside triphosphate hydrolases"/>
    <property type="match status" value="1"/>
</dbReference>
<dbReference type="PROSITE" id="PS51417">
    <property type="entry name" value="ARF"/>
    <property type="match status" value="1"/>
</dbReference>
<evidence type="ECO:0000256" key="5">
    <source>
        <dbReference type="PIRSR" id="PIRSR606689-2"/>
    </source>
</evidence>
<evidence type="ECO:0000313" key="10">
    <source>
        <dbReference type="EMBL" id="CAL4770958.1"/>
    </source>
</evidence>
<evidence type="ECO:0000256" key="7">
    <source>
        <dbReference type="SAM" id="Coils"/>
    </source>
</evidence>
<feature type="binding site" evidence="4">
    <location>
        <position position="818"/>
    </location>
    <ligand>
        <name>GTP</name>
        <dbReference type="ChEBI" id="CHEBI:37565"/>
    </ligand>
</feature>
<dbReference type="NCBIfam" id="TIGR00231">
    <property type="entry name" value="small_GTP"/>
    <property type="match status" value="1"/>
</dbReference>
<proteinExistence type="inferred from homology"/>
<dbReference type="Proteomes" id="UP001152797">
    <property type="component" value="Unassembled WGS sequence"/>
</dbReference>
<evidence type="ECO:0000313" key="11">
    <source>
        <dbReference type="Proteomes" id="UP001152797"/>
    </source>
</evidence>
<dbReference type="PROSITE" id="PS51419">
    <property type="entry name" value="RAB"/>
    <property type="match status" value="1"/>
</dbReference>
<keyword evidence="2 4" id="KW-0547">Nucleotide-binding</keyword>
<keyword evidence="6" id="KW-0802">TPR repeat</keyword>
<evidence type="ECO:0000256" key="3">
    <source>
        <dbReference type="ARBA" id="ARBA00023134"/>
    </source>
</evidence>
<dbReference type="Pfam" id="PF13432">
    <property type="entry name" value="TPR_16"/>
    <property type="match status" value="1"/>
</dbReference>
<dbReference type="InterPro" id="IPR027417">
    <property type="entry name" value="P-loop_NTPase"/>
</dbReference>
<dbReference type="GO" id="GO:0046872">
    <property type="term" value="F:metal ion binding"/>
    <property type="evidence" value="ECO:0007669"/>
    <property type="project" value="UniProtKB-KW"/>
</dbReference>
<dbReference type="GO" id="GO:0005525">
    <property type="term" value="F:GTP binding"/>
    <property type="evidence" value="ECO:0007669"/>
    <property type="project" value="UniProtKB-KW"/>
</dbReference>
<reference evidence="10 11" key="2">
    <citation type="submission" date="2024-05" db="EMBL/GenBank/DDBJ databases">
        <authorList>
            <person name="Chen Y."/>
            <person name="Shah S."/>
            <person name="Dougan E. K."/>
            <person name="Thang M."/>
            <person name="Chan C."/>
        </authorList>
    </citation>
    <scope>NUCLEOTIDE SEQUENCE [LARGE SCALE GENOMIC DNA]</scope>
</reference>
<dbReference type="SMART" id="SM00175">
    <property type="entry name" value="RAB"/>
    <property type="match status" value="1"/>
</dbReference>
<dbReference type="PROSITE" id="PS50005">
    <property type="entry name" value="TPR"/>
    <property type="match status" value="2"/>
</dbReference>
<dbReference type="EMBL" id="CAMXCT010000824">
    <property type="protein sequence ID" value="CAI3983646.1"/>
    <property type="molecule type" value="Genomic_DNA"/>
</dbReference>
<feature type="repeat" description="TPR" evidence="6">
    <location>
        <begin position="721"/>
        <end position="754"/>
    </location>
</feature>
<feature type="coiled-coil region" evidence="7">
    <location>
        <begin position="257"/>
        <end position="284"/>
    </location>
</feature>
<protein>
    <submittedName>
        <fullName evidence="10">ADP-ribosylation factor 2-B (AtARF2) (ARF1-like protein U5)</fullName>
    </submittedName>
</protein>
<keyword evidence="5" id="KW-0479">Metal-binding</keyword>
<organism evidence="9">
    <name type="scientific">Cladocopium goreaui</name>
    <dbReference type="NCBI Taxonomy" id="2562237"/>
    <lineage>
        <taxon>Eukaryota</taxon>
        <taxon>Sar</taxon>
        <taxon>Alveolata</taxon>
        <taxon>Dinophyceae</taxon>
        <taxon>Suessiales</taxon>
        <taxon>Symbiodiniaceae</taxon>
        <taxon>Cladocopium</taxon>
    </lineage>
</organism>
<comment type="similarity">
    <text evidence="1">Belongs to the small GTPase superfamily. Arf family.</text>
</comment>
<dbReference type="SMART" id="SM00177">
    <property type="entry name" value="ARF"/>
    <property type="match status" value="1"/>
</dbReference>
<accession>A0A9P1FPQ0</accession>
<dbReference type="SMART" id="SM00028">
    <property type="entry name" value="TPR"/>
    <property type="match status" value="5"/>
</dbReference>
<dbReference type="EMBL" id="CAMXCT030000824">
    <property type="protein sequence ID" value="CAL4770958.1"/>
    <property type="molecule type" value="Genomic_DNA"/>
</dbReference>
<gene>
    <name evidence="9" type="ORF">C1SCF055_LOCUS11243</name>
</gene>
<dbReference type="AlphaFoldDB" id="A0A9P1FPQ0"/>
<feature type="region of interest" description="Disordered" evidence="8">
    <location>
        <begin position="631"/>
        <end position="650"/>
    </location>
</feature>
<dbReference type="FunFam" id="3.40.50.300:FF:000412">
    <property type="entry name" value="ADP-ribosylation factor 1"/>
    <property type="match status" value="1"/>
</dbReference>
<evidence type="ECO:0000256" key="1">
    <source>
        <dbReference type="ARBA" id="ARBA00010290"/>
    </source>
</evidence>
<dbReference type="InterPro" id="IPR011990">
    <property type="entry name" value="TPR-like_helical_dom_sf"/>
</dbReference>
<keyword evidence="3 4" id="KW-0342">GTP-binding</keyword>
<evidence type="ECO:0000313" key="9">
    <source>
        <dbReference type="EMBL" id="CAI3983646.1"/>
    </source>
</evidence>
<dbReference type="SMART" id="SM00178">
    <property type="entry name" value="SAR"/>
    <property type="match status" value="1"/>
</dbReference>
<dbReference type="PRINTS" id="PR00328">
    <property type="entry name" value="SAR1GTPBP"/>
</dbReference>
<feature type="compositionally biased region" description="Basic and acidic residues" evidence="8">
    <location>
        <begin position="638"/>
        <end position="647"/>
    </location>
</feature>
<feature type="binding site" evidence="4">
    <location>
        <begin position="765"/>
        <end position="772"/>
    </location>
    <ligand>
        <name>GTP</name>
        <dbReference type="ChEBI" id="CHEBI:37565"/>
    </ligand>
</feature>
<dbReference type="InterPro" id="IPR024156">
    <property type="entry name" value="Small_GTPase_ARF"/>
</dbReference>